<dbReference type="InterPro" id="IPR010982">
    <property type="entry name" value="Lambda_DNA-bd_dom_sf"/>
</dbReference>
<dbReference type="SMART" id="SM00530">
    <property type="entry name" value="HTH_XRE"/>
    <property type="match status" value="1"/>
</dbReference>
<reference evidence="2 3" key="1">
    <citation type="submission" date="2014-02" db="EMBL/GenBank/DDBJ databases">
        <title>Draft genome sequence of Rickettsia buchneri sp. nov. ISO7T.</title>
        <authorList>
            <person name="Felsheim R.F."/>
            <person name="Kurtti T.J."/>
            <person name="Munderloh U.G."/>
        </authorList>
    </citation>
    <scope>NUCLEOTIDE SEQUENCE [LARGE SCALE GENOMIC DNA]</scope>
    <source>
        <strain evidence="2 3">ISO7</strain>
    </source>
</reference>
<dbReference type="InterPro" id="IPR001387">
    <property type="entry name" value="Cro/C1-type_HTH"/>
</dbReference>
<feature type="domain" description="HTH cro/C1-type" evidence="1">
    <location>
        <begin position="10"/>
        <end position="64"/>
    </location>
</feature>
<accession>A0A8E1BZD8</accession>
<dbReference type="Gene3D" id="1.10.260.40">
    <property type="entry name" value="lambda repressor-like DNA-binding domains"/>
    <property type="match status" value="1"/>
</dbReference>
<protein>
    <submittedName>
        <fullName evidence="2">Helix-turn-helix domain protein</fullName>
    </submittedName>
</protein>
<organism evidence="2 3">
    <name type="scientific">Rickettsia tamurae subsp. buchneri</name>
    <dbReference type="NCBI Taxonomy" id="1462938"/>
    <lineage>
        <taxon>Bacteria</taxon>
        <taxon>Pseudomonadati</taxon>
        <taxon>Pseudomonadota</taxon>
        <taxon>Alphaproteobacteria</taxon>
        <taxon>Rickettsiales</taxon>
        <taxon>Rickettsiaceae</taxon>
        <taxon>Rickettsieae</taxon>
        <taxon>Rickettsia</taxon>
        <taxon>spotted fever group</taxon>
    </lineage>
</organism>
<dbReference type="Pfam" id="PF01381">
    <property type="entry name" value="HTH_3"/>
    <property type="match status" value="1"/>
</dbReference>
<dbReference type="Proteomes" id="UP000027161">
    <property type="component" value="Unassembled WGS sequence"/>
</dbReference>
<evidence type="ECO:0000313" key="3">
    <source>
        <dbReference type="Proteomes" id="UP000027161"/>
    </source>
</evidence>
<sequence>MSAELLKENITRILKERGWKLYDLEKKAGTNRNIHNIFRNKSNNPSIDLIKKMAKTLNVSYKELIEEYNNANYIKNPQLLLEVCTKVIEEIGHLPDSIQISYDAIFTLIYEVHTYAEQFKNSTIDNEFIKWTIMKYYSLDKLEK</sequence>
<dbReference type="GO" id="GO:0003677">
    <property type="term" value="F:DNA binding"/>
    <property type="evidence" value="ECO:0007669"/>
    <property type="project" value="InterPro"/>
</dbReference>
<dbReference type="SUPFAM" id="SSF47413">
    <property type="entry name" value="lambda repressor-like DNA-binding domains"/>
    <property type="match status" value="1"/>
</dbReference>
<gene>
    <name evidence="2" type="ORF">REISMN_07730</name>
</gene>
<evidence type="ECO:0000313" key="2">
    <source>
        <dbReference type="EMBL" id="KDO02316.1"/>
    </source>
</evidence>
<name>A0A8E1BZD8_9RICK</name>
<dbReference type="PROSITE" id="PS50943">
    <property type="entry name" value="HTH_CROC1"/>
    <property type="match status" value="1"/>
</dbReference>
<dbReference type="AlphaFoldDB" id="A0A8E1BZD8"/>
<dbReference type="EMBL" id="JFKF01000179">
    <property type="protein sequence ID" value="KDO02316.1"/>
    <property type="molecule type" value="Genomic_DNA"/>
</dbReference>
<evidence type="ECO:0000259" key="1">
    <source>
        <dbReference type="PROSITE" id="PS50943"/>
    </source>
</evidence>
<dbReference type="CDD" id="cd00093">
    <property type="entry name" value="HTH_XRE"/>
    <property type="match status" value="1"/>
</dbReference>
<comment type="caution">
    <text evidence="2">The sequence shown here is derived from an EMBL/GenBank/DDBJ whole genome shotgun (WGS) entry which is preliminary data.</text>
</comment>
<dbReference type="RefSeq" id="WP_008580499.1">
    <property type="nucleotide sequence ID" value="NZ_CP113531.1"/>
</dbReference>
<proteinExistence type="predicted"/>
<keyword evidence="3" id="KW-1185">Reference proteome</keyword>